<dbReference type="Proteomes" id="UP001055102">
    <property type="component" value="Unassembled WGS sequence"/>
</dbReference>
<dbReference type="RefSeq" id="WP_238277130.1">
    <property type="nucleotide sequence ID" value="NZ_BPQR01000053.1"/>
</dbReference>
<organism evidence="1 2">
    <name type="scientific">Methylobacterium jeotgali</name>
    <dbReference type="NCBI Taxonomy" id="381630"/>
    <lineage>
        <taxon>Bacteria</taxon>
        <taxon>Pseudomonadati</taxon>
        <taxon>Pseudomonadota</taxon>
        <taxon>Alphaproteobacteria</taxon>
        <taxon>Hyphomicrobiales</taxon>
        <taxon>Methylobacteriaceae</taxon>
        <taxon>Methylobacterium</taxon>
    </lineage>
</organism>
<accession>A0ABQ4T0N9</accession>
<sequence>MHESNAVLQTLTGQGHVSAEGCATVRVRYRVTVERRDGLIVAHGTLVGKPAGLHPIWLQPDAVLRLRSGRRLDISVTDLIGDTAEFESTGPVAD</sequence>
<dbReference type="EMBL" id="BPQR01000053">
    <property type="protein sequence ID" value="GJE07790.1"/>
    <property type="molecule type" value="Genomic_DNA"/>
</dbReference>
<reference evidence="1" key="1">
    <citation type="journal article" date="2021" name="Front. Microbiol.">
        <title>Comprehensive Comparative Genomics and Phenotyping of Methylobacterium Species.</title>
        <authorList>
            <person name="Alessa O."/>
            <person name="Ogura Y."/>
            <person name="Fujitani Y."/>
            <person name="Takami H."/>
            <person name="Hayashi T."/>
            <person name="Sahin N."/>
            <person name="Tani A."/>
        </authorList>
    </citation>
    <scope>NUCLEOTIDE SEQUENCE</scope>
    <source>
        <strain evidence="1">LMG 23639</strain>
    </source>
</reference>
<evidence type="ECO:0000313" key="2">
    <source>
        <dbReference type="Proteomes" id="UP001055102"/>
    </source>
</evidence>
<protein>
    <recommendedName>
        <fullName evidence="3">Copper-binding protein</fullName>
    </recommendedName>
</protein>
<keyword evidence="2" id="KW-1185">Reference proteome</keyword>
<name>A0ABQ4T0N9_9HYPH</name>
<reference evidence="1" key="2">
    <citation type="submission" date="2021-08" db="EMBL/GenBank/DDBJ databases">
        <authorList>
            <person name="Tani A."/>
            <person name="Ola A."/>
            <person name="Ogura Y."/>
            <person name="Katsura K."/>
            <person name="Hayashi T."/>
        </authorList>
    </citation>
    <scope>NUCLEOTIDE SEQUENCE</scope>
    <source>
        <strain evidence="1">LMG 23639</strain>
    </source>
</reference>
<comment type="caution">
    <text evidence="1">The sequence shown here is derived from an EMBL/GenBank/DDBJ whole genome shotgun (WGS) entry which is preliminary data.</text>
</comment>
<evidence type="ECO:0008006" key="3">
    <source>
        <dbReference type="Google" id="ProtNLM"/>
    </source>
</evidence>
<proteinExistence type="predicted"/>
<evidence type="ECO:0000313" key="1">
    <source>
        <dbReference type="EMBL" id="GJE07790.1"/>
    </source>
</evidence>
<gene>
    <name evidence="1" type="ORF">AOPFMNJM_3120</name>
</gene>